<evidence type="ECO:0000256" key="5">
    <source>
        <dbReference type="ARBA" id="ARBA00064303"/>
    </source>
</evidence>
<evidence type="ECO:0000256" key="4">
    <source>
        <dbReference type="ARBA" id="ARBA00054225"/>
    </source>
</evidence>
<evidence type="ECO:0000256" key="6">
    <source>
        <dbReference type="ARBA" id="ARBA00068389"/>
    </source>
</evidence>
<evidence type="ECO:0000259" key="9">
    <source>
        <dbReference type="Pfam" id="PF00808"/>
    </source>
</evidence>
<dbReference type="GO" id="GO:0003677">
    <property type="term" value="F:DNA binding"/>
    <property type="evidence" value="ECO:0007669"/>
    <property type="project" value="UniProtKB-KW"/>
</dbReference>
<dbReference type="InterPro" id="IPR009072">
    <property type="entry name" value="Histone-fold"/>
</dbReference>
<dbReference type="CDD" id="cd22929">
    <property type="entry name" value="HFD_POLE4-like"/>
    <property type="match status" value="1"/>
</dbReference>
<dbReference type="PANTHER" id="PTHR10252">
    <property type="entry name" value="HISTONE-LIKE TRANSCRIPTION FACTOR CCAAT-RELATED"/>
    <property type="match status" value="1"/>
</dbReference>
<keyword evidence="3" id="KW-0539">Nucleus</keyword>
<dbReference type="GO" id="GO:0005634">
    <property type="term" value="C:nucleus"/>
    <property type="evidence" value="ECO:0007669"/>
    <property type="project" value="UniProtKB-SubCell"/>
</dbReference>
<reference evidence="10 11" key="1">
    <citation type="journal article" date="2005" name="Nature">
        <title>Genome sequence, comparative analysis and haplotype structure of the domestic dog.</title>
        <authorList>
            <consortium name="Broad Sequencing Platform"/>
            <person name="Lindblad-Toh K."/>
            <person name="Wade C.M."/>
            <person name="Mikkelsen T.S."/>
            <person name="Karlsson E.K."/>
            <person name="Jaffe D.B."/>
            <person name="Kamal M."/>
            <person name="Clamp M."/>
            <person name="Chang J.L."/>
            <person name="Kulbokas E.J. III"/>
            <person name="Zody M.C."/>
            <person name="Mauceli E."/>
            <person name="Xie X."/>
            <person name="Breen M."/>
            <person name="Wayne R.K."/>
            <person name="Ostrander E.A."/>
            <person name="Ponting C.P."/>
            <person name="Galibert F."/>
            <person name="Smith D.R."/>
            <person name="DeJong P.J."/>
            <person name="Kirkness E."/>
            <person name="Alvarez P."/>
            <person name="Biagi T."/>
            <person name="Brockman W."/>
            <person name="Butler J."/>
            <person name="Chin C.W."/>
            <person name="Cook A."/>
            <person name="Cuff J."/>
            <person name="Daly M.J."/>
            <person name="DeCaprio D."/>
            <person name="Gnerre S."/>
            <person name="Grabherr M."/>
            <person name="Kellis M."/>
            <person name="Kleber M."/>
            <person name="Bardeleben C."/>
            <person name="Goodstadt L."/>
            <person name="Heger A."/>
            <person name="Hitte C."/>
            <person name="Kim L."/>
            <person name="Koepfli K.P."/>
            <person name="Parker H.G."/>
            <person name="Pollinger J.P."/>
            <person name="Searle S.M."/>
            <person name="Sutter N.B."/>
            <person name="Thomas R."/>
            <person name="Webber C."/>
            <person name="Baldwin J."/>
            <person name="Abebe A."/>
            <person name="Abouelleil A."/>
            <person name="Aftuck L."/>
            <person name="Ait-Zahra M."/>
            <person name="Aldredge T."/>
            <person name="Allen N."/>
            <person name="An P."/>
            <person name="Anderson S."/>
            <person name="Antoine C."/>
            <person name="Arachchi H."/>
            <person name="Aslam A."/>
            <person name="Ayotte L."/>
            <person name="Bachantsang P."/>
            <person name="Barry A."/>
            <person name="Bayul T."/>
            <person name="Benamara M."/>
            <person name="Berlin A."/>
            <person name="Bessette D."/>
            <person name="Blitshteyn B."/>
            <person name="Bloom T."/>
            <person name="Blye J."/>
            <person name="Boguslavskiy L."/>
            <person name="Bonnet C."/>
            <person name="Boukhgalter B."/>
            <person name="Brown A."/>
            <person name="Cahill P."/>
            <person name="Calixte N."/>
            <person name="Camarata J."/>
            <person name="Cheshatsang Y."/>
            <person name="Chu J."/>
            <person name="Citroen M."/>
            <person name="Collymore A."/>
            <person name="Cooke P."/>
            <person name="Dawoe T."/>
            <person name="Daza R."/>
            <person name="Decktor K."/>
            <person name="DeGray S."/>
            <person name="Dhargay N."/>
            <person name="Dooley K."/>
            <person name="Dooley K."/>
            <person name="Dorje P."/>
            <person name="Dorjee K."/>
            <person name="Dorris L."/>
            <person name="Duffey N."/>
            <person name="Dupes A."/>
            <person name="Egbiremolen O."/>
            <person name="Elong R."/>
            <person name="Falk J."/>
            <person name="Farina A."/>
            <person name="Faro S."/>
            <person name="Ferguson D."/>
            <person name="Ferreira P."/>
            <person name="Fisher S."/>
            <person name="FitzGerald M."/>
            <person name="Foley K."/>
            <person name="Foley C."/>
            <person name="Franke A."/>
            <person name="Friedrich D."/>
            <person name="Gage D."/>
            <person name="Garber M."/>
            <person name="Gearin G."/>
            <person name="Giannoukos G."/>
            <person name="Goode T."/>
            <person name="Goyette A."/>
            <person name="Graham J."/>
            <person name="Grandbois E."/>
            <person name="Gyaltsen K."/>
            <person name="Hafez N."/>
            <person name="Hagopian D."/>
            <person name="Hagos B."/>
            <person name="Hall J."/>
            <person name="Healy C."/>
            <person name="Hegarty R."/>
            <person name="Honan T."/>
            <person name="Horn A."/>
            <person name="Houde N."/>
            <person name="Hughes L."/>
            <person name="Hunnicutt L."/>
            <person name="Husby M."/>
            <person name="Jester B."/>
            <person name="Jones C."/>
            <person name="Kamat A."/>
            <person name="Kanga B."/>
            <person name="Kells C."/>
            <person name="Khazanovich D."/>
            <person name="Kieu A.C."/>
            <person name="Kisner P."/>
            <person name="Kumar M."/>
            <person name="Lance K."/>
            <person name="Landers T."/>
            <person name="Lara M."/>
            <person name="Lee W."/>
            <person name="Leger J.P."/>
            <person name="Lennon N."/>
            <person name="Leuper L."/>
            <person name="LeVine S."/>
            <person name="Liu J."/>
            <person name="Liu X."/>
            <person name="Lokyitsang Y."/>
            <person name="Lokyitsang T."/>
            <person name="Lui A."/>
            <person name="Macdonald J."/>
            <person name="Major J."/>
            <person name="Marabella R."/>
            <person name="Maru K."/>
            <person name="Matthews C."/>
            <person name="McDonough S."/>
            <person name="Mehta T."/>
            <person name="Meldrim J."/>
            <person name="Melnikov A."/>
            <person name="Meneus L."/>
            <person name="Mihalev A."/>
            <person name="Mihova T."/>
            <person name="Miller K."/>
            <person name="Mittelman R."/>
            <person name="Mlenga V."/>
            <person name="Mulrain L."/>
            <person name="Munson G."/>
            <person name="Navidi A."/>
            <person name="Naylor J."/>
            <person name="Nguyen T."/>
            <person name="Nguyen N."/>
            <person name="Nguyen C."/>
            <person name="Nguyen T."/>
            <person name="Nicol R."/>
            <person name="Norbu N."/>
            <person name="Norbu C."/>
            <person name="Novod N."/>
            <person name="Nyima T."/>
            <person name="Olandt P."/>
            <person name="O'Neill B."/>
            <person name="O'Neill K."/>
            <person name="Osman S."/>
            <person name="Oyono L."/>
            <person name="Patti C."/>
            <person name="Perrin D."/>
            <person name="Phunkhang P."/>
            <person name="Pierre F."/>
            <person name="Priest M."/>
            <person name="Rachupka A."/>
            <person name="Raghuraman S."/>
            <person name="Rameau R."/>
            <person name="Ray V."/>
            <person name="Raymond C."/>
            <person name="Rege F."/>
            <person name="Rise C."/>
            <person name="Rogers J."/>
            <person name="Rogov P."/>
            <person name="Sahalie J."/>
            <person name="Settipalli S."/>
            <person name="Sharpe T."/>
            <person name="Shea T."/>
            <person name="Sheehan M."/>
            <person name="Sherpa N."/>
            <person name="Shi J."/>
            <person name="Shih D."/>
            <person name="Sloan J."/>
            <person name="Smith C."/>
            <person name="Sparrow T."/>
            <person name="Stalker J."/>
            <person name="Stange-Thomann N."/>
            <person name="Stavropoulos S."/>
            <person name="Stone C."/>
            <person name="Stone S."/>
            <person name="Sykes S."/>
            <person name="Tchuinga P."/>
            <person name="Tenzing P."/>
            <person name="Tesfaye S."/>
            <person name="Thoulutsang D."/>
            <person name="Thoulutsang Y."/>
            <person name="Topham K."/>
            <person name="Topping I."/>
            <person name="Tsamla T."/>
            <person name="Vassiliev H."/>
            <person name="Venkataraman V."/>
            <person name="Vo A."/>
            <person name="Wangchuk T."/>
            <person name="Wangdi T."/>
            <person name="Weiand M."/>
            <person name="Wilkinson J."/>
            <person name="Wilson A."/>
            <person name="Yadav S."/>
            <person name="Yang S."/>
            <person name="Yang X."/>
            <person name="Young G."/>
            <person name="Yu Q."/>
            <person name="Zainoun J."/>
            <person name="Zembek L."/>
            <person name="Zimmer A."/>
            <person name="Lander E.S."/>
        </authorList>
    </citation>
    <scope>NUCLEOTIDE SEQUENCE [LARGE SCALE GENOMIC DNA]</scope>
    <source>
        <strain evidence="10">Boxer</strain>
    </source>
</reference>
<dbReference type="GO" id="GO:0046982">
    <property type="term" value="F:protein heterodimerization activity"/>
    <property type="evidence" value="ECO:0007669"/>
    <property type="project" value="InterPro"/>
</dbReference>
<sequence>MSRPARCPLSRTSDPRTGTCPSQSRPSLSFIPRLRLSCRSGLLQTEELLPAPARLNRIEPLRDGPGLALTRPDGAPGPGSAPRQSGHAQRRSPPTGVPGAASRVRGGATRPQGAWPPARAGKGPASHARAQLAAARSTLGAGMAAAAGSGTPREEEGPSGEAAAPQPQAPTSAPGARLSRLPLARVKALVKADPDVTLAGQEAIFILARAAELFVETIAKDAYCCAQQGKRKTLQRRDLDNAIEAVDEFAFLEDLNFGHFRSCGFSQYYVILYQELWIDC</sequence>
<dbReference type="FunFam" id="1.10.20.10:FF:000051">
    <property type="entry name" value="DNA polymerase epsilon 4, accessory subunit"/>
    <property type="match status" value="1"/>
</dbReference>
<feature type="compositionally biased region" description="Polar residues" evidence="8">
    <location>
        <begin position="10"/>
        <end position="27"/>
    </location>
</feature>
<evidence type="ECO:0000313" key="10">
    <source>
        <dbReference type="Ensembl" id="ENSCAFP00000067158.1"/>
    </source>
</evidence>
<comment type="function">
    <text evidence="4">Accessory component of the DNA polymerase epsilon complex. Participates in DNA repair and in chromosomal DNA replication.</text>
</comment>
<dbReference type="Proteomes" id="UP000002254">
    <property type="component" value="Chromosome 17"/>
</dbReference>
<dbReference type="AlphaFoldDB" id="A0A8P0TII6"/>
<feature type="domain" description="Transcription factor CBF/NF-Y/archaeal histone" evidence="9">
    <location>
        <begin position="180"/>
        <end position="243"/>
    </location>
</feature>
<feature type="compositionally biased region" description="Low complexity" evidence="8">
    <location>
        <begin position="125"/>
        <end position="151"/>
    </location>
</feature>
<evidence type="ECO:0000256" key="8">
    <source>
        <dbReference type="SAM" id="MobiDB-lite"/>
    </source>
</evidence>
<evidence type="ECO:0000256" key="2">
    <source>
        <dbReference type="ARBA" id="ARBA00023125"/>
    </source>
</evidence>
<dbReference type="OrthoDB" id="636685at2759"/>
<dbReference type="InterPro" id="IPR003958">
    <property type="entry name" value="CBFA_NFYB_domain"/>
</dbReference>
<organism evidence="10 11">
    <name type="scientific">Canis lupus familiaris</name>
    <name type="common">Dog</name>
    <name type="synonym">Canis familiaris</name>
    <dbReference type="NCBI Taxonomy" id="9615"/>
    <lineage>
        <taxon>Eukaryota</taxon>
        <taxon>Metazoa</taxon>
        <taxon>Chordata</taxon>
        <taxon>Craniata</taxon>
        <taxon>Vertebrata</taxon>
        <taxon>Euteleostomi</taxon>
        <taxon>Mammalia</taxon>
        <taxon>Eutheria</taxon>
        <taxon>Laurasiatheria</taxon>
        <taxon>Carnivora</taxon>
        <taxon>Caniformia</taxon>
        <taxon>Canidae</taxon>
        <taxon>Canis</taxon>
    </lineage>
</organism>
<proteinExistence type="predicted"/>
<evidence type="ECO:0000256" key="3">
    <source>
        <dbReference type="ARBA" id="ARBA00023242"/>
    </source>
</evidence>
<dbReference type="FunCoup" id="A0A8P0TII6">
    <property type="interactions" value="1"/>
</dbReference>
<feature type="region of interest" description="Disordered" evidence="8">
    <location>
        <begin position="1"/>
        <end position="27"/>
    </location>
</feature>
<reference evidence="10" key="2">
    <citation type="submission" date="2025-08" db="UniProtKB">
        <authorList>
            <consortium name="Ensembl"/>
        </authorList>
    </citation>
    <scope>IDENTIFICATION</scope>
</reference>
<name>A0A8P0TII6_CANLF</name>
<keyword evidence="2" id="KW-0238">DNA-binding</keyword>
<protein>
    <recommendedName>
        <fullName evidence="6">DNA polymerase epsilon subunit 4</fullName>
    </recommendedName>
    <alternativeName>
        <fullName evidence="7">DNA polymerase II subunit 4</fullName>
    </alternativeName>
</protein>
<dbReference type="PANTHER" id="PTHR10252:SF79">
    <property type="entry name" value="DNA POLYMERASE EPSILON SUBUNIT 4"/>
    <property type="match status" value="1"/>
</dbReference>
<feature type="region of interest" description="Disordered" evidence="8">
    <location>
        <begin position="50"/>
        <end position="177"/>
    </location>
</feature>
<comment type="subcellular location">
    <subcellularLocation>
        <location evidence="1">Nucleus</location>
    </subcellularLocation>
</comment>
<dbReference type="Pfam" id="PF00808">
    <property type="entry name" value="CBFD_NFYB_HMF"/>
    <property type="match status" value="1"/>
</dbReference>
<comment type="subunit">
    <text evidence="5">Component of the DNA polymerase epsilon complex consisting of four subunits: the catalytic subunit POLE and the accessory subunits POLE2, POLE3 and POLE4. Interaction with POLE3 is a prerequisite for further binding with POLE and POLE2.</text>
</comment>
<dbReference type="Ensembl" id="ENSCAFT00000098727.1">
    <property type="protein sequence ID" value="ENSCAFP00000067158.1"/>
    <property type="gene ID" value="ENSCAFG00000008186.5"/>
</dbReference>
<evidence type="ECO:0000313" key="11">
    <source>
        <dbReference type="Proteomes" id="UP000002254"/>
    </source>
</evidence>
<dbReference type="InterPro" id="IPR050568">
    <property type="entry name" value="Transcr_DNA_Rep_Reg"/>
</dbReference>
<evidence type="ECO:0000256" key="1">
    <source>
        <dbReference type="ARBA" id="ARBA00004123"/>
    </source>
</evidence>
<gene>
    <name evidence="10" type="primary">POLE4</name>
</gene>
<evidence type="ECO:0000256" key="7">
    <source>
        <dbReference type="ARBA" id="ARBA00081494"/>
    </source>
</evidence>
<dbReference type="Gene3D" id="1.10.20.10">
    <property type="entry name" value="Histone, subunit A"/>
    <property type="match status" value="1"/>
</dbReference>
<feature type="compositionally biased region" description="Low complexity" evidence="8">
    <location>
        <begin position="159"/>
        <end position="176"/>
    </location>
</feature>
<accession>A0A8P0TII6</accession>
<dbReference type="SUPFAM" id="SSF47113">
    <property type="entry name" value="Histone-fold"/>
    <property type="match status" value="1"/>
</dbReference>